<dbReference type="AlphaFoldDB" id="A0A5Q2N1B2"/>
<protein>
    <submittedName>
        <fullName evidence="2">Uncharacterized protein</fullName>
    </submittedName>
</protein>
<dbReference type="Proteomes" id="UP000366051">
    <property type="component" value="Chromosome"/>
</dbReference>
<feature type="transmembrane region" description="Helical" evidence="1">
    <location>
        <begin position="16"/>
        <end position="34"/>
    </location>
</feature>
<evidence type="ECO:0000313" key="3">
    <source>
        <dbReference type="Proteomes" id="UP000366051"/>
    </source>
</evidence>
<keyword evidence="1" id="KW-0472">Membrane</keyword>
<organism evidence="2 3">
    <name type="scientific">Heliorestis convoluta</name>
    <dbReference type="NCBI Taxonomy" id="356322"/>
    <lineage>
        <taxon>Bacteria</taxon>
        <taxon>Bacillati</taxon>
        <taxon>Bacillota</taxon>
        <taxon>Clostridia</taxon>
        <taxon>Eubacteriales</taxon>
        <taxon>Heliobacteriaceae</taxon>
        <taxon>Heliorestis</taxon>
    </lineage>
</organism>
<evidence type="ECO:0000256" key="1">
    <source>
        <dbReference type="SAM" id="Phobius"/>
    </source>
</evidence>
<dbReference type="KEGG" id="hcv:FTV88_2494"/>
<sequence>MQKASPGHFYEHRERLFIFLLFHYATSSTDFLFLSSYRRITHLGTNS</sequence>
<proteinExistence type="predicted"/>
<accession>A0A5Q2N1B2</accession>
<evidence type="ECO:0000313" key="2">
    <source>
        <dbReference type="EMBL" id="QGG48587.1"/>
    </source>
</evidence>
<keyword evidence="1" id="KW-0812">Transmembrane</keyword>
<dbReference type="EMBL" id="CP045875">
    <property type="protein sequence ID" value="QGG48587.1"/>
    <property type="molecule type" value="Genomic_DNA"/>
</dbReference>
<name>A0A5Q2N1B2_9FIRM</name>
<keyword evidence="1" id="KW-1133">Transmembrane helix</keyword>
<gene>
    <name evidence="2" type="ORF">FTV88_2494</name>
</gene>
<reference evidence="3" key="1">
    <citation type="submission" date="2019-11" db="EMBL/GenBank/DDBJ databases">
        <title>Genome sequence of Heliorestis convoluta strain HH, an alkaliphilic and minimalistic phototrophic bacterium from a soda lake in Egypt.</title>
        <authorList>
            <person name="Dewey E.D."/>
            <person name="Stokes L.M."/>
            <person name="Burchell B.M."/>
            <person name="Shaffer K.N."/>
            <person name="Huntington A.M."/>
            <person name="Baker J.M."/>
            <person name="Nadendla S."/>
            <person name="Giglio M.G."/>
            <person name="Touchman J.W."/>
            <person name="Blankenship R.E."/>
            <person name="Madigan M.T."/>
            <person name="Sattley W.M."/>
        </authorList>
    </citation>
    <scope>NUCLEOTIDE SEQUENCE [LARGE SCALE GENOMIC DNA]</scope>
    <source>
        <strain evidence="3">HH</strain>
    </source>
</reference>
<keyword evidence="3" id="KW-1185">Reference proteome</keyword>